<accession>A0ABR3JLG9</accession>
<keyword evidence="3" id="KW-1185">Reference proteome</keyword>
<dbReference type="EMBL" id="JASNQZ010000006">
    <property type="protein sequence ID" value="KAL0956207.1"/>
    <property type="molecule type" value="Genomic_DNA"/>
</dbReference>
<name>A0ABR3JLG9_9AGAR</name>
<sequence>MILAAHASSPATAQALLHELHASQPMVLQRITKSVPSMLPKAYRWIAEMEEIADFVGGAEGDTYRGLARLYERIEKSVEDKQPGGDVEVLEDFVKDAKVLIDKS</sequence>
<evidence type="ECO:0000313" key="2">
    <source>
        <dbReference type="EMBL" id="KAL0956207.1"/>
    </source>
</evidence>
<dbReference type="SUPFAM" id="SSF48179">
    <property type="entry name" value="6-phosphogluconate dehydrogenase C-terminal domain-like"/>
    <property type="match status" value="1"/>
</dbReference>
<feature type="domain" description="Phosphogluconate dehydrogenase NAD-binding putative C-terminal" evidence="1">
    <location>
        <begin position="7"/>
        <end position="74"/>
    </location>
</feature>
<reference evidence="3" key="1">
    <citation type="submission" date="2024-06" db="EMBL/GenBank/DDBJ databases">
        <title>Multi-omics analyses provide insights into the biosynthesis of the anticancer antibiotic pleurotin in Hohenbuehelia grisea.</title>
        <authorList>
            <person name="Weaver J.A."/>
            <person name="Alberti F."/>
        </authorList>
    </citation>
    <scope>NUCLEOTIDE SEQUENCE [LARGE SCALE GENOMIC DNA]</scope>
    <source>
        <strain evidence="3">T-177</strain>
    </source>
</reference>
<protein>
    <recommendedName>
        <fullName evidence="1">Phosphogluconate dehydrogenase NAD-binding putative C-terminal domain-containing protein</fullName>
    </recommendedName>
</protein>
<evidence type="ECO:0000313" key="3">
    <source>
        <dbReference type="Proteomes" id="UP001556367"/>
    </source>
</evidence>
<comment type="caution">
    <text evidence="2">The sequence shown here is derived from an EMBL/GenBank/DDBJ whole genome shotgun (WGS) entry which is preliminary data.</text>
</comment>
<proteinExistence type="predicted"/>
<dbReference type="Proteomes" id="UP001556367">
    <property type="component" value="Unassembled WGS sequence"/>
</dbReference>
<evidence type="ECO:0000259" key="1">
    <source>
        <dbReference type="Pfam" id="PF09130"/>
    </source>
</evidence>
<dbReference type="Gene3D" id="1.10.1040.10">
    <property type="entry name" value="N-(1-d-carboxylethyl)-l-norvaline Dehydrogenase, domain 2"/>
    <property type="match status" value="1"/>
</dbReference>
<dbReference type="InterPro" id="IPR013328">
    <property type="entry name" value="6PGD_dom2"/>
</dbReference>
<dbReference type="InterPro" id="IPR015814">
    <property type="entry name" value="Pgluconate_DH_NAD-bd_C"/>
</dbReference>
<organism evidence="2 3">
    <name type="scientific">Hohenbuehelia grisea</name>
    <dbReference type="NCBI Taxonomy" id="104357"/>
    <lineage>
        <taxon>Eukaryota</taxon>
        <taxon>Fungi</taxon>
        <taxon>Dikarya</taxon>
        <taxon>Basidiomycota</taxon>
        <taxon>Agaricomycotina</taxon>
        <taxon>Agaricomycetes</taxon>
        <taxon>Agaricomycetidae</taxon>
        <taxon>Agaricales</taxon>
        <taxon>Pleurotineae</taxon>
        <taxon>Pleurotaceae</taxon>
        <taxon>Hohenbuehelia</taxon>
    </lineage>
</organism>
<dbReference type="Pfam" id="PF09130">
    <property type="entry name" value="DUF1932"/>
    <property type="match status" value="1"/>
</dbReference>
<gene>
    <name evidence="2" type="ORF">HGRIS_002364</name>
</gene>
<dbReference type="InterPro" id="IPR008927">
    <property type="entry name" value="6-PGluconate_DH-like_C_sf"/>
</dbReference>